<keyword evidence="5 8" id="KW-1133">Transmembrane helix</keyword>
<evidence type="ECO:0000313" key="11">
    <source>
        <dbReference type="Proteomes" id="UP000094112"/>
    </source>
</evidence>
<dbReference type="EMBL" id="KV454211">
    <property type="protein sequence ID" value="ODQ59308.1"/>
    <property type="molecule type" value="Genomic_DNA"/>
</dbReference>
<feature type="compositionally biased region" description="Basic and acidic residues" evidence="7">
    <location>
        <begin position="1"/>
        <end position="11"/>
    </location>
</feature>
<dbReference type="AlphaFoldDB" id="A0A1E3P1V0"/>
<evidence type="ECO:0000313" key="10">
    <source>
        <dbReference type="EMBL" id="ODQ59308.1"/>
    </source>
</evidence>
<dbReference type="OrthoDB" id="5290825at2759"/>
<feature type="transmembrane region" description="Helical" evidence="8">
    <location>
        <begin position="307"/>
        <end position="328"/>
    </location>
</feature>
<comment type="similarity">
    <text evidence="2">Belongs to the major facilitator superfamily. Sugar transporter (TC 2.A.1.1) family.</text>
</comment>
<dbReference type="Proteomes" id="UP000094112">
    <property type="component" value="Unassembled WGS sequence"/>
</dbReference>
<feature type="region of interest" description="Disordered" evidence="7">
    <location>
        <begin position="1"/>
        <end position="63"/>
    </location>
</feature>
<gene>
    <name evidence="10" type="ORF">WICANDRAFT_31613</name>
</gene>
<dbReference type="PROSITE" id="PS00216">
    <property type="entry name" value="SUGAR_TRANSPORT_1"/>
    <property type="match status" value="1"/>
</dbReference>
<comment type="subcellular location">
    <subcellularLocation>
        <location evidence="1">Membrane</location>
        <topology evidence="1">Multi-pass membrane protein</topology>
    </subcellularLocation>
</comment>
<dbReference type="Pfam" id="PF00083">
    <property type="entry name" value="Sugar_tr"/>
    <property type="match status" value="1"/>
</dbReference>
<dbReference type="InterPro" id="IPR003663">
    <property type="entry name" value="Sugar/inositol_transpt"/>
</dbReference>
<dbReference type="InterPro" id="IPR005829">
    <property type="entry name" value="Sugar_transporter_CS"/>
</dbReference>
<proteinExistence type="inferred from homology"/>
<dbReference type="Gene3D" id="1.20.1250.20">
    <property type="entry name" value="MFS general substrate transporter like domains"/>
    <property type="match status" value="1"/>
</dbReference>
<dbReference type="RefSeq" id="XP_019038515.1">
    <property type="nucleotide sequence ID" value="XM_019181859.1"/>
</dbReference>
<keyword evidence="3" id="KW-0813">Transport</keyword>
<feature type="transmembrane region" description="Helical" evidence="8">
    <location>
        <begin position="562"/>
        <end position="581"/>
    </location>
</feature>
<evidence type="ECO:0000256" key="6">
    <source>
        <dbReference type="ARBA" id="ARBA00023136"/>
    </source>
</evidence>
<evidence type="ECO:0000256" key="3">
    <source>
        <dbReference type="ARBA" id="ARBA00022448"/>
    </source>
</evidence>
<dbReference type="GO" id="GO:0015791">
    <property type="term" value="P:polyol transmembrane transport"/>
    <property type="evidence" value="ECO:0007669"/>
    <property type="project" value="UniProtKB-ARBA"/>
</dbReference>
<feature type="transmembrane region" description="Helical" evidence="8">
    <location>
        <begin position="270"/>
        <end position="295"/>
    </location>
</feature>
<evidence type="ECO:0000256" key="2">
    <source>
        <dbReference type="ARBA" id="ARBA00010992"/>
    </source>
</evidence>
<evidence type="ECO:0000256" key="1">
    <source>
        <dbReference type="ARBA" id="ARBA00004141"/>
    </source>
</evidence>
<dbReference type="STRING" id="683960.A0A1E3P1V0"/>
<evidence type="ECO:0000259" key="9">
    <source>
        <dbReference type="PROSITE" id="PS50850"/>
    </source>
</evidence>
<evidence type="ECO:0000256" key="8">
    <source>
        <dbReference type="SAM" id="Phobius"/>
    </source>
</evidence>
<evidence type="ECO:0000256" key="4">
    <source>
        <dbReference type="ARBA" id="ARBA00022692"/>
    </source>
</evidence>
<dbReference type="GeneID" id="30199105"/>
<accession>A0A1E3P1V0</accession>
<protein>
    <recommendedName>
        <fullName evidence="9">Major facilitator superfamily (MFS) profile domain-containing protein</fullName>
    </recommendedName>
</protein>
<keyword evidence="11" id="KW-1185">Reference proteome</keyword>
<name>A0A1E3P1V0_WICAA</name>
<dbReference type="InterPro" id="IPR050814">
    <property type="entry name" value="Myo-inositol_Transporter"/>
</dbReference>
<reference evidence="10 11" key="1">
    <citation type="journal article" date="2016" name="Proc. Natl. Acad. Sci. U.S.A.">
        <title>Comparative genomics of biotechnologically important yeasts.</title>
        <authorList>
            <person name="Riley R."/>
            <person name="Haridas S."/>
            <person name="Wolfe K.H."/>
            <person name="Lopes M.R."/>
            <person name="Hittinger C.T."/>
            <person name="Goeker M."/>
            <person name="Salamov A.A."/>
            <person name="Wisecaver J.H."/>
            <person name="Long T.M."/>
            <person name="Calvey C.H."/>
            <person name="Aerts A.L."/>
            <person name="Barry K.W."/>
            <person name="Choi C."/>
            <person name="Clum A."/>
            <person name="Coughlan A.Y."/>
            <person name="Deshpande S."/>
            <person name="Douglass A.P."/>
            <person name="Hanson S.J."/>
            <person name="Klenk H.-P."/>
            <person name="LaButti K.M."/>
            <person name="Lapidus A."/>
            <person name="Lindquist E.A."/>
            <person name="Lipzen A.M."/>
            <person name="Meier-Kolthoff J.P."/>
            <person name="Ohm R.A."/>
            <person name="Otillar R.P."/>
            <person name="Pangilinan J.L."/>
            <person name="Peng Y."/>
            <person name="Rokas A."/>
            <person name="Rosa C.A."/>
            <person name="Scheuner C."/>
            <person name="Sibirny A.A."/>
            <person name="Slot J.C."/>
            <person name="Stielow J.B."/>
            <person name="Sun H."/>
            <person name="Kurtzman C.P."/>
            <person name="Blackwell M."/>
            <person name="Grigoriev I.V."/>
            <person name="Jeffries T.W."/>
        </authorList>
    </citation>
    <scope>NUCLEOTIDE SEQUENCE [LARGE SCALE GENOMIC DNA]</scope>
    <source>
        <strain evidence="11">ATCC 58044 / CBS 1984 / NCYC 433 / NRRL Y-366-8</strain>
    </source>
</reference>
<dbReference type="InterPro" id="IPR036259">
    <property type="entry name" value="MFS_trans_sf"/>
</dbReference>
<dbReference type="FunFam" id="1.20.1250.20:FF:000474">
    <property type="entry name" value="Sugar transporter, putative"/>
    <property type="match status" value="1"/>
</dbReference>
<feature type="domain" description="Major facilitator superfamily (MFS) profile" evidence="9">
    <location>
        <begin position="139"/>
        <end position="585"/>
    </location>
</feature>
<dbReference type="PROSITE" id="PS50850">
    <property type="entry name" value="MFS"/>
    <property type="match status" value="1"/>
</dbReference>
<feature type="transmembrane region" description="Helical" evidence="8">
    <location>
        <begin position="461"/>
        <end position="481"/>
    </location>
</feature>
<dbReference type="GO" id="GO:0022857">
    <property type="term" value="F:transmembrane transporter activity"/>
    <property type="evidence" value="ECO:0007669"/>
    <property type="project" value="InterPro"/>
</dbReference>
<dbReference type="SUPFAM" id="SSF103473">
    <property type="entry name" value="MFS general substrate transporter"/>
    <property type="match status" value="1"/>
</dbReference>
<dbReference type="InterPro" id="IPR005828">
    <property type="entry name" value="MFS_sugar_transport-like"/>
</dbReference>
<dbReference type="NCBIfam" id="TIGR00879">
    <property type="entry name" value="SP"/>
    <property type="match status" value="1"/>
</dbReference>
<feature type="transmembrane region" description="Helical" evidence="8">
    <location>
        <begin position="493"/>
        <end position="518"/>
    </location>
</feature>
<feature type="transmembrane region" description="Helical" evidence="8">
    <location>
        <begin position="430"/>
        <end position="454"/>
    </location>
</feature>
<dbReference type="GO" id="GO:0015798">
    <property type="term" value="P:myo-inositol transport"/>
    <property type="evidence" value="ECO:0007669"/>
    <property type="project" value="UniProtKB-ARBA"/>
</dbReference>
<dbReference type="PANTHER" id="PTHR48020:SF25">
    <property type="entry name" value="SUGAR TRANSPORTER, PUTATIVE (AFU_ORTHOLOGUE AFUA_7G05830)-RELATED"/>
    <property type="match status" value="1"/>
</dbReference>
<dbReference type="InterPro" id="IPR020846">
    <property type="entry name" value="MFS_dom"/>
</dbReference>
<feature type="compositionally biased region" description="Polar residues" evidence="7">
    <location>
        <begin position="12"/>
        <end position="32"/>
    </location>
</feature>
<feature type="transmembrane region" description="Helical" evidence="8">
    <location>
        <begin position="397"/>
        <end position="418"/>
    </location>
</feature>
<dbReference type="GO" id="GO:0016020">
    <property type="term" value="C:membrane"/>
    <property type="evidence" value="ECO:0007669"/>
    <property type="project" value="UniProtKB-SubCell"/>
</dbReference>
<dbReference type="PANTHER" id="PTHR48020">
    <property type="entry name" value="PROTON MYO-INOSITOL COTRANSPORTER"/>
    <property type="match status" value="1"/>
</dbReference>
<feature type="transmembrane region" description="Helical" evidence="8">
    <location>
        <begin position="530"/>
        <end position="550"/>
    </location>
</feature>
<keyword evidence="6 8" id="KW-0472">Membrane</keyword>
<sequence>MPAEQFDEKTQIEQTSNIEANDSLTKESTAANPSGGIFKTNTSSSGTSSKEKAALTDGASPTEDQNILTQYDLEQVMNMGRNFALKHDLPDPELFARGAALARNPKDYNRLSFLSDEEKEAAYNEIHHPWRIPWKLIQIIFSISLCAATQGADETVINGALLFYPKYMGIANNDERSRWLEGLVNAAPYLCCAVIASFITDPANKRWGRKKVIFWSSFASSVTCFWQGFTNNWYHLFIARCCLGAFGIGPKSATVPVYSSEAAPAPIRGALTMLWQFFTAAGIALGYVFSLAFFHVPDHGIGGGLNWRLMLGSAMLPATLALFQIPFIPESPRWLMGKGRFAEAYKSLRSIRNHDISAARDLFYQYVLLQEEESFDAPTTQRLKELFTIRRNRNATIASFIVTFMQQFCGINVIAYYSSTIFVEANFAELNALGASLGFGVINTVFALPAFFTIDHYGRRFLLLMTFPLMSAFLFLTGFSFWIDKDTHPDGRIGSICLGIYLFTIFYSFGSGVVTFPYTAECFPLYIRTLGTSIMIGNLWFWNFILAITWPSLLEAFKPQGAFSWYAGWNIVGFFLVLWFLPETKSLTLEELDEVFDVPAMTHARYQTVELWHSFQIYILRRKDIVRQPPLHKHHRLAVTNTEWDDKPQTQQIE</sequence>
<evidence type="ECO:0000256" key="5">
    <source>
        <dbReference type="ARBA" id="ARBA00022989"/>
    </source>
</evidence>
<organism evidence="10 11">
    <name type="scientific">Wickerhamomyces anomalus (strain ATCC 58044 / CBS 1984 / NCYC 433 / NRRL Y-366-8)</name>
    <name type="common">Yeast</name>
    <name type="synonym">Hansenula anomala</name>
    <dbReference type="NCBI Taxonomy" id="683960"/>
    <lineage>
        <taxon>Eukaryota</taxon>
        <taxon>Fungi</taxon>
        <taxon>Dikarya</taxon>
        <taxon>Ascomycota</taxon>
        <taxon>Saccharomycotina</taxon>
        <taxon>Saccharomycetes</taxon>
        <taxon>Phaffomycetales</taxon>
        <taxon>Wickerhamomycetaceae</taxon>
        <taxon>Wickerhamomyces</taxon>
    </lineage>
</organism>
<evidence type="ECO:0000256" key="7">
    <source>
        <dbReference type="SAM" id="MobiDB-lite"/>
    </source>
</evidence>
<keyword evidence="4 8" id="KW-0812">Transmembrane</keyword>